<feature type="compositionally biased region" description="Low complexity" evidence="1">
    <location>
        <begin position="37"/>
        <end position="54"/>
    </location>
</feature>
<feature type="region of interest" description="Disordered" evidence="1">
    <location>
        <begin position="1"/>
        <end position="121"/>
    </location>
</feature>
<name>A0AAV4VC98_CAEEX</name>
<sequence length="121" mass="12470">MQKKPQQQAPIPRLQNSQTSSEQSTTVTAGQSTVTGEITPEETTTASTNTGISEFTDDDTIATGQSTDTLEVTAEESTTASTNTGISEFAGDDTSTTGQSTVSSEVTPEETTTANRTAVGA</sequence>
<protein>
    <submittedName>
        <fullName evidence="2">Uncharacterized protein</fullName>
    </submittedName>
</protein>
<feature type="compositionally biased region" description="Low complexity" evidence="1">
    <location>
        <begin position="15"/>
        <end position="28"/>
    </location>
</feature>
<keyword evidence="3" id="KW-1185">Reference proteome</keyword>
<reference evidence="2 3" key="1">
    <citation type="submission" date="2021-06" db="EMBL/GenBank/DDBJ databases">
        <title>Caerostris extrusa draft genome.</title>
        <authorList>
            <person name="Kono N."/>
            <person name="Arakawa K."/>
        </authorList>
    </citation>
    <scope>NUCLEOTIDE SEQUENCE [LARGE SCALE GENOMIC DNA]</scope>
</reference>
<accession>A0AAV4VC98</accession>
<evidence type="ECO:0000313" key="3">
    <source>
        <dbReference type="Proteomes" id="UP001054945"/>
    </source>
</evidence>
<dbReference type="AlphaFoldDB" id="A0AAV4VC98"/>
<gene>
    <name evidence="2" type="ORF">CEXT_6101</name>
</gene>
<dbReference type="Proteomes" id="UP001054945">
    <property type="component" value="Unassembled WGS sequence"/>
</dbReference>
<proteinExistence type="predicted"/>
<feature type="compositionally biased region" description="Low complexity" evidence="1">
    <location>
        <begin position="100"/>
        <end position="113"/>
    </location>
</feature>
<comment type="caution">
    <text evidence="2">The sequence shown here is derived from an EMBL/GenBank/DDBJ whole genome shotgun (WGS) entry which is preliminary data.</text>
</comment>
<evidence type="ECO:0000256" key="1">
    <source>
        <dbReference type="SAM" id="MobiDB-lite"/>
    </source>
</evidence>
<organism evidence="2 3">
    <name type="scientific">Caerostris extrusa</name>
    <name type="common">Bark spider</name>
    <name type="synonym">Caerostris bankana</name>
    <dbReference type="NCBI Taxonomy" id="172846"/>
    <lineage>
        <taxon>Eukaryota</taxon>
        <taxon>Metazoa</taxon>
        <taxon>Ecdysozoa</taxon>
        <taxon>Arthropoda</taxon>
        <taxon>Chelicerata</taxon>
        <taxon>Arachnida</taxon>
        <taxon>Araneae</taxon>
        <taxon>Araneomorphae</taxon>
        <taxon>Entelegynae</taxon>
        <taxon>Araneoidea</taxon>
        <taxon>Araneidae</taxon>
        <taxon>Caerostris</taxon>
    </lineage>
</organism>
<evidence type="ECO:0000313" key="2">
    <source>
        <dbReference type="EMBL" id="GIY67877.1"/>
    </source>
</evidence>
<dbReference type="EMBL" id="BPLR01014290">
    <property type="protein sequence ID" value="GIY67877.1"/>
    <property type="molecule type" value="Genomic_DNA"/>
</dbReference>